<dbReference type="EMBL" id="MT141154">
    <property type="protein sequence ID" value="QJA55366.1"/>
    <property type="molecule type" value="Genomic_DNA"/>
</dbReference>
<feature type="coiled-coil region" evidence="1">
    <location>
        <begin position="76"/>
        <end position="103"/>
    </location>
</feature>
<sequence>MEPKDYSRIMRMPEGERKEFLSEEKSRVFAEGAEAVSVLSYLAEYFDKKSLANFIKFSTLSEKATIDEFRTLWHSQNSLQELYNELKGKIEKANRKMQEVPRKESNVNI</sequence>
<reference evidence="2" key="1">
    <citation type="submission" date="2020-03" db="EMBL/GenBank/DDBJ databases">
        <title>The deep terrestrial virosphere.</title>
        <authorList>
            <person name="Holmfeldt K."/>
            <person name="Nilsson E."/>
            <person name="Simone D."/>
            <person name="Lopez-Fernandez M."/>
            <person name="Wu X."/>
            <person name="de Brujin I."/>
            <person name="Lundin D."/>
            <person name="Andersson A."/>
            <person name="Bertilsson S."/>
            <person name="Dopson M."/>
        </authorList>
    </citation>
    <scope>NUCLEOTIDE SEQUENCE</scope>
    <source>
        <strain evidence="2">MM415B02060</strain>
    </source>
</reference>
<gene>
    <name evidence="2" type="ORF">MM415B02060_0005</name>
</gene>
<accession>A0A6M3ID52</accession>
<protein>
    <submittedName>
        <fullName evidence="2">Uncharacterized protein</fullName>
    </submittedName>
</protein>
<dbReference type="AlphaFoldDB" id="A0A6M3ID52"/>
<keyword evidence="1" id="KW-0175">Coiled coil</keyword>
<proteinExistence type="predicted"/>
<evidence type="ECO:0000256" key="1">
    <source>
        <dbReference type="SAM" id="Coils"/>
    </source>
</evidence>
<name>A0A6M3ID52_9ZZZZ</name>
<evidence type="ECO:0000313" key="2">
    <source>
        <dbReference type="EMBL" id="QJA55366.1"/>
    </source>
</evidence>
<organism evidence="2">
    <name type="scientific">viral metagenome</name>
    <dbReference type="NCBI Taxonomy" id="1070528"/>
    <lineage>
        <taxon>unclassified sequences</taxon>
        <taxon>metagenomes</taxon>
        <taxon>organismal metagenomes</taxon>
    </lineage>
</organism>